<dbReference type="SMART" id="SM00091">
    <property type="entry name" value="PAS"/>
    <property type="match status" value="1"/>
</dbReference>
<dbReference type="AlphaFoldDB" id="A0A1H5SIB8"/>
<dbReference type="GO" id="GO:0003677">
    <property type="term" value="F:DNA binding"/>
    <property type="evidence" value="ECO:0007669"/>
    <property type="project" value="UniProtKB-KW"/>
</dbReference>
<dbReference type="GO" id="GO:0006355">
    <property type="term" value="P:regulation of DNA-templated transcription"/>
    <property type="evidence" value="ECO:0007669"/>
    <property type="project" value="InterPro"/>
</dbReference>
<dbReference type="EMBL" id="FNUY01000001">
    <property type="protein sequence ID" value="SEF50362.1"/>
    <property type="molecule type" value="Genomic_DNA"/>
</dbReference>
<gene>
    <name evidence="3" type="ORF">SAMN04488115_101283</name>
</gene>
<proteinExistence type="predicted"/>
<dbReference type="Gene3D" id="3.30.450.20">
    <property type="entry name" value="PAS domain"/>
    <property type="match status" value="1"/>
</dbReference>
<evidence type="ECO:0000259" key="2">
    <source>
        <dbReference type="SMART" id="SM00421"/>
    </source>
</evidence>
<dbReference type="InterPro" id="IPR016032">
    <property type="entry name" value="Sig_transdc_resp-reg_C-effctor"/>
</dbReference>
<organism evidence="3 4">
    <name type="scientific">Bosea lathyri</name>
    <dbReference type="NCBI Taxonomy" id="1036778"/>
    <lineage>
        <taxon>Bacteria</taxon>
        <taxon>Pseudomonadati</taxon>
        <taxon>Pseudomonadota</taxon>
        <taxon>Alphaproteobacteria</taxon>
        <taxon>Hyphomicrobiales</taxon>
        <taxon>Boseaceae</taxon>
        <taxon>Bosea</taxon>
    </lineage>
</organism>
<dbReference type="InterPro" id="IPR035965">
    <property type="entry name" value="PAS-like_dom_sf"/>
</dbReference>
<feature type="domain" description="PAS" evidence="1">
    <location>
        <begin position="181"/>
        <end position="248"/>
    </location>
</feature>
<feature type="domain" description="HTH luxR-type" evidence="2">
    <location>
        <begin position="313"/>
        <end position="370"/>
    </location>
</feature>
<accession>A0A1H5SIB8</accession>
<dbReference type="SUPFAM" id="SSF46894">
    <property type="entry name" value="C-terminal effector domain of the bipartite response regulators"/>
    <property type="match status" value="1"/>
</dbReference>
<keyword evidence="3" id="KW-0238">DNA-binding</keyword>
<sequence length="380" mass="41427">MSGPNVDAVMTAVDTLLAGALDAEQMPIAIEQLRQLFDGSKACFARVGPNMKSGDAIGTNADEALERRCFGDLAQDFAVMADVVRAIPLGDVYRDRDVFGENGLRSSRMWQEWMAPQDMYGGIACRLLEAGQSFWFFDVQRGRTQDAFDAADCALLERLFPVLRRVSEISRQVGHLRMQRDEARGALDTLALGIVIVDRDMRIVYANEGADEILADPEAAIGLRQGRLFARAAIDQRQLKQLVEGALRAAADPLAEQRCSMIVQGGGDRVHPLSACVMPAVAASALVEPHSRVMIALRPLQMATDLIACARQLFDLTDTEAKFASALAGGMSLAEAAEVQGVRISTARTHLARIFQKTDTRQQSQLVSLLRSAALPLRSR</sequence>
<dbReference type="InterPro" id="IPR036388">
    <property type="entry name" value="WH-like_DNA-bd_sf"/>
</dbReference>
<keyword evidence="4" id="KW-1185">Reference proteome</keyword>
<dbReference type="RefSeq" id="WP_103870681.1">
    <property type="nucleotide sequence ID" value="NZ_FNUY01000001.1"/>
</dbReference>
<dbReference type="SMART" id="SM00421">
    <property type="entry name" value="HTH_LUXR"/>
    <property type="match status" value="1"/>
</dbReference>
<dbReference type="Gene3D" id="1.10.10.10">
    <property type="entry name" value="Winged helix-like DNA-binding domain superfamily/Winged helix DNA-binding domain"/>
    <property type="match status" value="1"/>
</dbReference>
<protein>
    <submittedName>
        <fullName evidence="3">DNA-binding transcriptional regulator, CsgD family</fullName>
    </submittedName>
</protein>
<name>A0A1H5SIB8_9HYPH</name>
<dbReference type="Proteomes" id="UP000236743">
    <property type="component" value="Unassembled WGS sequence"/>
</dbReference>
<evidence type="ECO:0000313" key="4">
    <source>
        <dbReference type="Proteomes" id="UP000236743"/>
    </source>
</evidence>
<dbReference type="SUPFAM" id="SSF55785">
    <property type="entry name" value="PYP-like sensor domain (PAS domain)"/>
    <property type="match status" value="1"/>
</dbReference>
<dbReference type="InterPro" id="IPR013656">
    <property type="entry name" value="PAS_4"/>
</dbReference>
<reference evidence="3 4" key="1">
    <citation type="submission" date="2016-10" db="EMBL/GenBank/DDBJ databases">
        <authorList>
            <person name="de Groot N.N."/>
        </authorList>
    </citation>
    <scope>NUCLEOTIDE SEQUENCE [LARGE SCALE GENOMIC DNA]</scope>
    <source>
        <strain evidence="3 4">DSM 26656</strain>
    </source>
</reference>
<dbReference type="InterPro" id="IPR000014">
    <property type="entry name" value="PAS"/>
</dbReference>
<evidence type="ECO:0000259" key="1">
    <source>
        <dbReference type="SMART" id="SM00091"/>
    </source>
</evidence>
<dbReference type="OrthoDB" id="5497412at2"/>
<dbReference type="Pfam" id="PF08448">
    <property type="entry name" value="PAS_4"/>
    <property type="match status" value="1"/>
</dbReference>
<dbReference type="InterPro" id="IPR000792">
    <property type="entry name" value="Tscrpt_reg_LuxR_C"/>
</dbReference>
<evidence type="ECO:0000313" key="3">
    <source>
        <dbReference type="EMBL" id="SEF50362.1"/>
    </source>
</evidence>